<dbReference type="Pfam" id="PF02627">
    <property type="entry name" value="CMD"/>
    <property type="match status" value="1"/>
</dbReference>
<dbReference type="EMBL" id="LWAF01000013">
    <property type="protein sequence ID" value="ODN29999.1"/>
    <property type="molecule type" value="Genomic_DNA"/>
</dbReference>
<feature type="domain" description="Carboxymuconolactone decarboxylase-like" evidence="1">
    <location>
        <begin position="33"/>
        <end position="104"/>
    </location>
</feature>
<accession>A0A1E3G169</accession>
<dbReference type="InterPro" id="IPR029032">
    <property type="entry name" value="AhpD-like"/>
</dbReference>
<dbReference type="SUPFAM" id="SSF69118">
    <property type="entry name" value="AhpD-like"/>
    <property type="match status" value="1"/>
</dbReference>
<evidence type="ECO:0000313" key="2">
    <source>
        <dbReference type="EMBL" id="ODN29999.1"/>
    </source>
</evidence>
<gene>
    <name evidence="2" type="ORF">A4H02_07890</name>
</gene>
<dbReference type="STRING" id="1008305.A4H02_07890"/>
<dbReference type="PANTHER" id="PTHR33930:SF2">
    <property type="entry name" value="BLR3452 PROTEIN"/>
    <property type="match status" value="1"/>
</dbReference>
<dbReference type="InterPro" id="IPR003779">
    <property type="entry name" value="CMD-like"/>
</dbReference>
<dbReference type="GO" id="GO:0051920">
    <property type="term" value="F:peroxiredoxin activity"/>
    <property type="evidence" value="ECO:0007669"/>
    <property type="project" value="InterPro"/>
</dbReference>
<organism evidence="2 3">
    <name type="scientific">Fervidobacterium thailandense</name>
    <dbReference type="NCBI Taxonomy" id="1008305"/>
    <lineage>
        <taxon>Bacteria</taxon>
        <taxon>Thermotogati</taxon>
        <taxon>Thermotogota</taxon>
        <taxon>Thermotogae</taxon>
        <taxon>Thermotogales</taxon>
        <taxon>Fervidobacteriaceae</taxon>
        <taxon>Fervidobacterium</taxon>
    </lineage>
</organism>
<proteinExistence type="predicted"/>
<comment type="caution">
    <text evidence="2">The sequence shown here is derived from an EMBL/GenBank/DDBJ whole genome shotgun (WGS) entry which is preliminary data.</text>
</comment>
<keyword evidence="3" id="KW-1185">Reference proteome</keyword>
<dbReference type="Gene3D" id="1.20.1290.10">
    <property type="entry name" value="AhpD-like"/>
    <property type="match status" value="1"/>
</dbReference>
<reference evidence="3" key="1">
    <citation type="submission" date="2016-04" db="EMBL/GenBank/DDBJ databases">
        <title>The genome sequence project of a novel Fervidobacterium isolate from a hot spring in Thailand.</title>
        <authorList>
            <person name="Gonzalez J.M."/>
            <person name="Cuecas A."/>
            <person name="Kanoksilapatham W."/>
        </authorList>
    </citation>
    <scope>NUCLEOTIDE SEQUENCE [LARGE SCALE GENOMIC DNA]</scope>
    <source>
        <strain evidence="3">FC2004</strain>
    </source>
</reference>
<dbReference type="Proteomes" id="UP000094570">
    <property type="component" value="Unassembled WGS sequence"/>
</dbReference>
<dbReference type="RefSeq" id="WP_069293645.1">
    <property type="nucleotide sequence ID" value="NZ_CP140110.1"/>
</dbReference>
<sequence length="111" mass="12062">MKNFKEELLELKNDLKVVMEKAPELGKFAEFVHLAESDGVLDTKTKELITVGIAIALRCEPCILWHIDAALKAGAKPEEIIDTIKVAVAMGGGPALMYGIKALEILQSLTT</sequence>
<protein>
    <submittedName>
        <fullName evidence="2">Carboxymuconolactone decarboxylase</fullName>
    </submittedName>
</protein>
<evidence type="ECO:0000313" key="3">
    <source>
        <dbReference type="Proteomes" id="UP000094570"/>
    </source>
</evidence>
<evidence type="ECO:0000259" key="1">
    <source>
        <dbReference type="Pfam" id="PF02627"/>
    </source>
</evidence>
<dbReference type="PANTHER" id="PTHR33930">
    <property type="entry name" value="ALKYL HYDROPEROXIDE REDUCTASE AHPD"/>
    <property type="match status" value="1"/>
</dbReference>
<dbReference type="OrthoDB" id="9806086at2"/>
<dbReference type="InterPro" id="IPR004675">
    <property type="entry name" value="AhpD_core"/>
</dbReference>
<name>A0A1E3G169_9BACT</name>
<dbReference type="AlphaFoldDB" id="A0A1E3G169"/>
<dbReference type="NCBIfam" id="TIGR00778">
    <property type="entry name" value="ahpD_dom"/>
    <property type="match status" value="1"/>
</dbReference>